<accession>I2B9U9</accession>
<dbReference type="RefSeq" id="WP_002440475.1">
    <property type="nucleotide sequence ID" value="NC_017910.1"/>
</dbReference>
<proteinExistence type="predicted"/>
<dbReference type="AlphaFoldDB" id="I2B9U9"/>
<accession>K6UQX7</accession>
<dbReference type="STRING" id="630626.EBL_c22120"/>
<reference evidence="1 2" key="1">
    <citation type="journal article" date="2012" name="J. Bacteriol.">
        <title>Complete genome sequence of the B12-producing Shimwellia blattae strain DSM 4481, isolated from a cockroach.</title>
        <authorList>
            <person name="Brzuszkiewicz E."/>
            <person name="Waschkowitz T."/>
            <person name="Wiezer A."/>
            <person name="Daniel R."/>
        </authorList>
    </citation>
    <scope>NUCLEOTIDE SEQUENCE [LARGE SCALE GENOMIC DNA]</scope>
    <source>
        <strain evidence="2">ATCC 29907 / DSM 4481 / JCM 1650 / NBRC 105725 / CDC 9005-74</strain>
    </source>
</reference>
<dbReference type="EMBL" id="CP001560">
    <property type="protein sequence ID" value="AFJ47303.1"/>
    <property type="molecule type" value="Genomic_DNA"/>
</dbReference>
<evidence type="ECO:0000313" key="2">
    <source>
        <dbReference type="Proteomes" id="UP000001955"/>
    </source>
</evidence>
<dbReference type="KEGG" id="ebt:EBL_c22120"/>
<keyword evidence="2" id="KW-1185">Reference proteome</keyword>
<dbReference type="Proteomes" id="UP000001955">
    <property type="component" value="Chromosome"/>
</dbReference>
<dbReference type="HOGENOM" id="CLU_2737817_0_0_6"/>
<gene>
    <name evidence="1" type="ordered locus">EBL_c22120</name>
</gene>
<dbReference type="eggNOG" id="ENOG5033KWN">
    <property type="taxonomic scope" value="Bacteria"/>
</dbReference>
<organism evidence="1 2">
    <name type="scientific">Shimwellia blattae (strain ATCC 29907 / DSM 4481 / JCM 1650 / NBRC 105725 / CDC 9005-74)</name>
    <name type="common">Escherichia blattae</name>
    <dbReference type="NCBI Taxonomy" id="630626"/>
    <lineage>
        <taxon>Bacteria</taxon>
        <taxon>Pseudomonadati</taxon>
        <taxon>Pseudomonadota</taxon>
        <taxon>Gammaproteobacteria</taxon>
        <taxon>Enterobacterales</taxon>
        <taxon>Enterobacteriaceae</taxon>
        <taxon>Shimwellia</taxon>
    </lineage>
</organism>
<protein>
    <submittedName>
        <fullName evidence="1">Uncharacterized protein</fullName>
    </submittedName>
</protein>
<evidence type="ECO:0000313" key="1">
    <source>
        <dbReference type="EMBL" id="AFJ47303.1"/>
    </source>
</evidence>
<sequence>MNTETRNALRTVARAAINDYKAARAANPEMHRDIISRRVILSHLKKLEPLGITVSQLNWQIGVLTGVLTER</sequence>
<name>I2B9U9_SHIBC</name>